<protein>
    <recommendedName>
        <fullName evidence="8">Protein kinase domain-containing protein</fullName>
    </recommendedName>
</protein>
<dbReference type="Pfam" id="PF13174">
    <property type="entry name" value="TPR_6"/>
    <property type="match status" value="1"/>
</dbReference>
<dbReference type="InterPro" id="IPR000719">
    <property type="entry name" value="Prot_kinase_dom"/>
</dbReference>
<evidence type="ECO:0000256" key="4">
    <source>
        <dbReference type="ARBA" id="ARBA00022777"/>
    </source>
</evidence>
<keyword evidence="2" id="KW-0808">Transferase</keyword>
<keyword evidence="7" id="KW-1133">Transmembrane helix</keyword>
<dbReference type="InterPro" id="IPR011009">
    <property type="entry name" value="Kinase-like_dom_sf"/>
</dbReference>
<dbReference type="PANTHER" id="PTHR45646:SF12">
    <property type="entry name" value="SERINE_THREONINE-PROTEIN KINASE AFC1"/>
    <property type="match status" value="1"/>
</dbReference>
<evidence type="ECO:0000259" key="8">
    <source>
        <dbReference type="PROSITE" id="PS50011"/>
    </source>
</evidence>
<evidence type="ECO:0000256" key="5">
    <source>
        <dbReference type="ARBA" id="ARBA00022840"/>
    </source>
</evidence>
<keyword evidence="6" id="KW-0802">TPR repeat</keyword>
<dbReference type="EMBL" id="JAGKQM010000018">
    <property type="protein sequence ID" value="KAH0864932.1"/>
    <property type="molecule type" value="Genomic_DNA"/>
</dbReference>
<accession>A0ABQ7Y9T8</accession>
<dbReference type="InterPro" id="IPR011990">
    <property type="entry name" value="TPR-like_helical_dom_sf"/>
</dbReference>
<dbReference type="Gene3D" id="1.25.40.10">
    <property type="entry name" value="Tetratricopeptide repeat domain"/>
    <property type="match status" value="1"/>
</dbReference>
<evidence type="ECO:0000256" key="1">
    <source>
        <dbReference type="ARBA" id="ARBA00022527"/>
    </source>
</evidence>
<keyword evidence="4" id="KW-0418">Kinase</keyword>
<dbReference type="SUPFAM" id="SSF48452">
    <property type="entry name" value="TPR-like"/>
    <property type="match status" value="1"/>
</dbReference>
<keyword evidence="10" id="KW-1185">Reference proteome</keyword>
<keyword evidence="1" id="KW-0723">Serine/threonine-protein kinase</keyword>
<organism evidence="9 10">
    <name type="scientific">Brassica napus</name>
    <name type="common">Rape</name>
    <dbReference type="NCBI Taxonomy" id="3708"/>
    <lineage>
        <taxon>Eukaryota</taxon>
        <taxon>Viridiplantae</taxon>
        <taxon>Streptophyta</taxon>
        <taxon>Embryophyta</taxon>
        <taxon>Tracheophyta</taxon>
        <taxon>Spermatophyta</taxon>
        <taxon>Magnoliopsida</taxon>
        <taxon>eudicotyledons</taxon>
        <taxon>Gunneridae</taxon>
        <taxon>Pentapetalae</taxon>
        <taxon>rosids</taxon>
        <taxon>malvids</taxon>
        <taxon>Brassicales</taxon>
        <taxon>Brassicaceae</taxon>
        <taxon>Brassiceae</taxon>
        <taxon>Brassica</taxon>
    </lineage>
</organism>
<dbReference type="PANTHER" id="PTHR45646">
    <property type="entry name" value="SERINE/THREONINE-PROTEIN KINASE DOA-RELATED"/>
    <property type="match status" value="1"/>
</dbReference>
<name>A0ABQ7Y9T8_BRANA</name>
<evidence type="ECO:0000313" key="9">
    <source>
        <dbReference type="EMBL" id="KAH0864932.1"/>
    </source>
</evidence>
<feature type="transmembrane region" description="Helical" evidence="7">
    <location>
        <begin position="223"/>
        <end position="244"/>
    </location>
</feature>
<evidence type="ECO:0000256" key="7">
    <source>
        <dbReference type="SAM" id="Phobius"/>
    </source>
</evidence>
<dbReference type="CDD" id="cd14134">
    <property type="entry name" value="PKc_CLK"/>
    <property type="match status" value="1"/>
</dbReference>
<evidence type="ECO:0000256" key="6">
    <source>
        <dbReference type="PROSITE-ProRule" id="PRU00339"/>
    </source>
</evidence>
<keyword evidence="3" id="KW-0547">Nucleotide-binding</keyword>
<evidence type="ECO:0000313" key="10">
    <source>
        <dbReference type="Proteomes" id="UP000824890"/>
    </source>
</evidence>
<dbReference type="SUPFAM" id="SSF56112">
    <property type="entry name" value="Protein kinase-like (PK-like)"/>
    <property type="match status" value="1"/>
</dbReference>
<dbReference type="PROSITE" id="PS50011">
    <property type="entry name" value="PROTEIN_KINASE_DOM"/>
    <property type="match status" value="1"/>
</dbReference>
<evidence type="ECO:0000256" key="2">
    <source>
        <dbReference type="ARBA" id="ARBA00022679"/>
    </source>
</evidence>
<feature type="domain" description="Protein kinase" evidence="8">
    <location>
        <begin position="110"/>
        <end position="454"/>
    </location>
</feature>
<dbReference type="InterPro" id="IPR051175">
    <property type="entry name" value="CLK_kinases"/>
</dbReference>
<dbReference type="PROSITE" id="PS50005">
    <property type="entry name" value="TPR"/>
    <property type="match status" value="1"/>
</dbReference>
<reference evidence="9 10" key="1">
    <citation type="submission" date="2021-05" db="EMBL/GenBank/DDBJ databases">
        <title>Genome Assembly of Synthetic Allotetraploid Brassica napus Reveals Homoeologous Exchanges between Subgenomes.</title>
        <authorList>
            <person name="Davis J.T."/>
        </authorList>
    </citation>
    <scope>NUCLEOTIDE SEQUENCE [LARGE SCALE GENOMIC DNA]</scope>
    <source>
        <strain evidence="10">cv. Da-Ae</strain>
        <tissue evidence="9">Seedling</tissue>
    </source>
</reference>
<dbReference type="Gene3D" id="1.10.510.10">
    <property type="entry name" value="Transferase(Phosphotransferase) domain 1"/>
    <property type="match status" value="1"/>
</dbReference>
<dbReference type="InterPro" id="IPR019734">
    <property type="entry name" value="TPR_rpt"/>
</dbReference>
<keyword evidence="5" id="KW-0067">ATP-binding</keyword>
<feature type="repeat" description="TPR" evidence="6">
    <location>
        <begin position="605"/>
        <end position="638"/>
    </location>
</feature>
<dbReference type="SMART" id="SM00220">
    <property type="entry name" value="S_TKc"/>
    <property type="match status" value="1"/>
</dbReference>
<comment type="caution">
    <text evidence="9">The sequence shown here is derived from an EMBL/GenBank/DDBJ whole genome shotgun (WGS) entry which is preliminary data.</text>
</comment>
<evidence type="ECO:0000256" key="3">
    <source>
        <dbReference type="ARBA" id="ARBA00022741"/>
    </source>
</evidence>
<proteinExistence type="predicted"/>
<dbReference type="Pfam" id="PF00069">
    <property type="entry name" value="Pkinase"/>
    <property type="match status" value="2"/>
</dbReference>
<keyword evidence="7" id="KW-0812">Transmembrane</keyword>
<dbReference type="Gene3D" id="3.30.200.20">
    <property type="entry name" value="Phosphorylase Kinase, domain 1"/>
    <property type="match status" value="1"/>
</dbReference>
<sequence>MQSSVHREKPSSIAMILETHRNIEFPHRIVDKRPRKRPRLAWDAAPPPPTVFHPPLYYGQEFASGVAPSFVYPNMFYNNGFPRQGSPPWRPDDKDGHFVFVVGDSLTPRYQILSKMGEGTFGQVLECFDNKNKEAVAIKVIRSVNKYREAAMIEIDVLQRLTRHDVGGSRCVQIRNWFDYRNHICIVFEKLGPSLYDFLRKNSYRSFPIDLVRELGRQLLESVACVWIILLAPFFFIAVSIISMESKLLRQYARFTSDSHRFEAGEHSSGVFLSRPTKDGSYFKNLPKSSAIKLIDFGSTTFEHQDHNYIVSTRHYRAPEVILGVGWNYPCDLWSIGCILVELCSGEALFQTHENLEHLAMMERVLGPLPPHMVLRADRRSERYFRRGAKLDWPEGATSRDSLKAVWKLPRLPNLIMQHVDHSAGDLIDLLQGLLRYDPAVRLKAREALNHPFFTRSREQSIPFNPNPDLSLLNKGFEGSSLTPIMYSLGRLQLHHQPSHLPLTHTSSSFPKQSSLSIRPNPSLKYPSLKASSSSSSKPQNFILIPLQKSAPFRFLKSTCITLTTAAALLHLKPPAIAAPLTPPNTMEEKEQALEEQLAAHPRNVDTLRSLMEVNFRSGEFTEAIKLTDRLIKLEPDEPKWLVQKAKCFLYSGDTESAKTVYQEILAKDPLRPEAHHGLCMAYSDEGLDWEKVECRIEEAMLSCKKENNRHKEHRGFKLLMAQIRVVRGKHSEALKLYEELAEEEPGDFWPYFCQGAIYTLLKKEDKAEEQYLKFKKLVPENYNYIEDFLVNNLFAGEFFSAMERRSGEFNGGLGGGSES</sequence>
<gene>
    <name evidence="9" type="ORF">HID58_082143</name>
</gene>
<keyword evidence="7" id="KW-0472">Membrane</keyword>
<dbReference type="Proteomes" id="UP000824890">
    <property type="component" value="Unassembled WGS sequence"/>
</dbReference>
<dbReference type="SMART" id="SM00028">
    <property type="entry name" value="TPR"/>
    <property type="match status" value="4"/>
</dbReference>